<dbReference type="eggNOG" id="ENOG502T420">
    <property type="taxonomic scope" value="Eukaryota"/>
</dbReference>
<dbReference type="AlphaFoldDB" id="R0KFX9"/>
<dbReference type="Proteomes" id="UP000016935">
    <property type="component" value="Unassembled WGS sequence"/>
</dbReference>
<keyword evidence="4" id="KW-1185">Reference proteome</keyword>
<dbReference type="OrthoDB" id="3692863at2759"/>
<dbReference type="GeneID" id="19402017"/>
<evidence type="ECO:0000313" key="3">
    <source>
        <dbReference type="EMBL" id="EOA91738.1"/>
    </source>
</evidence>
<dbReference type="EMBL" id="KB908481">
    <property type="protein sequence ID" value="EOA91738.1"/>
    <property type="molecule type" value="Genomic_DNA"/>
</dbReference>
<name>R0KFX9_EXST2</name>
<gene>
    <name evidence="3" type="ORF">SETTUDRAFT_18408</name>
</gene>
<evidence type="ECO:0000313" key="4">
    <source>
        <dbReference type="Proteomes" id="UP000016935"/>
    </source>
</evidence>
<feature type="region of interest" description="Disordered" evidence="1">
    <location>
        <begin position="389"/>
        <end position="535"/>
    </location>
</feature>
<proteinExistence type="predicted"/>
<dbReference type="STRING" id="671987.R0KFX9"/>
<dbReference type="RefSeq" id="XP_008020081.1">
    <property type="nucleotide sequence ID" value="XM_008021890.1"/>
</dbReference>
<protein>
    <submittedName>
        <fullName evidence="3">Uncharacterized protein</fullName>
    </submittedName>
</protein>
<keyword evidence="2" id="KW-0472">Membrane</keyword>
<feature type="compositionally biased region" description="Low complexity" evidence="1">
    <location>
        <begin position="237"/>
        <end position="253"/>
    </location>
</feature>
<reference evidence="3 4" key="1">
    <citation type="journal article" date="2012" name="PLoS Pathog.">
        <title>Diverse lifestyles and strategies of plant pathogenesis encoded in the genomes of eighteen Dothideomycetes fungi.</title>
        <authorList>
            <person name="Ohm R.A."/>
            <person name="Feau N."/>
            <person name="Henrissat B."/>
            <person name="Schoch C.L."/>
            <person name="Horwitz B.A."/>
            <person name="Barry K.W."/>
            <person name="Condon B.J."/>
            <person name="Copeland A.C."/>
            <person name="Dhillon B."/>
            <person name="Glaser F."/>
            <person name="Hesse C.N."/>
            <person name="Kosti I."/>
            <person name="LaButti K."/>
            <person name="Lindquist E.A."/>
            <person name="Lucas S."/>
            <person name="Salamov A.A."/>
            <person name="Bradshaw R.E."/>
            <person name="Ciuffetti L."/>
            <person name="Hamelin R.C."/>
            <person name="Kema G.H.J."/>
            <person name="Lawrence C."/>
            <person name="Scott J.A."/>
            <person name="Spatafora J.W."/>
            <person name="Turgeon B.G."/>
            <person name="de Wit P.J.G.M."/>
            <person name="Zhong S."/>
            <person name="Goodwin S.B."/>
            <person name="Grigoriev I.V."/>
        </authorList>
    </citation>
    <scope>NUCLEOTIDE SEQUENCE [LARGE SCALE GENOMIC DNA]</scope>
    <source>
        <strain evidence="4">28A</strain>
    </source>
</reference>
<feature type="transmembrane region" description="Helical" evidence="2">
    <location>
        <begin position="51"/>
        <end position="72"/>
    </location>
</feature>
<feature type="compositionally biased region" description="Pro residues" evidence="1">
    <location>
        <begin position="453"/>
        <end position="462"/>
    </location>
</feature>
<feature type="region of interest" description="Disordered" evidence="1">
    <location>
        <begin position="237"/>
        <end position="281"/>
    </location>
</feature>
<keyword evidence="2" id="KW-0812">Transmembrane</keyword>
<feature type="compositionally biased region" description="Pro residues" evidence="1">
    <location>
        <begin position="434"/>
        <end position="446"/>
    </location>
</feature>
<dbReference type="HOGENOM" id="CLU_476642_0_0_1"/>
<feature type="compositionally biased region" description="Polar residues" evidence="1">
    <location>
        <begin position="262"/>
        <end position="276"/>
    </location>
</feature>
<evidence type="ECO:0000256" key="2">
    <source>
        <dbReference type="SAM" id="Phobius"/>
    </source>
</evidence>
<feature type="compositionally biased region" description="Polar residues" evidence="1">
    <location>
        <begin position="489"/>
        <end position="500"/>
    </location>
</feature>
<accession>R0KFX9</accession>
<keyword evidence="2" id="KW-1133">Transmembrane helix</keyword>
<evidence type="ECO:0000256" key="1">
    <source>
        <dbReference type="SAM" id="MobiDB-lite"/>
    </source>
</evidence>
<reference evidence="3 4" key="2">
    <citation type="journal article" date="2013" name="PLoS Genet.">
        <title>Comparative genome structure, secondary metabolite, and effector coding capacity across Cochliobolus pathogens.</title>
        <authorList>
            <person name="Condon B.J."/>
            <person name="Leng Y."/>
            <person name="Wu D."/>
            <person name="Bushley K.E."/>
            <person name="Ohm R.A."/>
            <person name="Otillar R."/>
            <person name="Martin J."/>
            <person name="Schackwitz W."/>
            <person name="Grimwood J."/>
            <person name="MohdZainudin N."/>
            <person name="Xue C."/>
            <person name="Wang R."/>
            <person name="Manning V.A."/>
            <person name="Dhillon B."/>
            <person name="Tu Z.J."/>
            <person name="Steffenson B.J."/>
            <person name="Salamov A."/>
            <person name="Sun H."/>
            <person name="Lowry S."/>
            <person name="LaButti K."/>
            <person name="Han J."/>
            <person name="Copeland A."/>
            <person name="Lindquist E."/>
            <person name="Barry K."/>
            <person name="Schmutz J."/>
            <person name="Baker S.E."/>
            <person name="Ciuffetti L.M."/>
            <person name="Grigoriev I.V."/>
            <person name="Zhong S."/>
            <person name="Turgeon B.G."/>
        </authorList>
    </citation>
    <scope>NUCLEOTIDE SEQUENCE [LARGE SCALE GENOMIC DNA]</scope>
    <source>
        <strain evidence="4">28A</strain>
    </source>
</reference>
<feature type="region of interest" description="Disordered" evidence="1">
    <location>
        <begin position="107"/>
        <end position="138"/>
    </location>
</feature>
<organism evidence="3 4">
    <name type="scientific">Exserohilum turcicum (strain 28A)</name>
    <name type="common">Northern leaf blight fungus</name>
    <name type="synonym">Setosphaeria turcica</name>
    <dbReference type="NCBI Taxonomy" id="671987"/>
    <lineage>
        <taxon>Eukaryota</taxon>
        <taxon>Fungi</taxon>
        <taxon>Dikarya</taxon>
        <taxon>Ascomycota</taxon>
        <taxon>Pezizomycotina</taxon>
        <taxon>Dothideomycetes</taxon>
        <taxon>Pleosporomycetidae</taxon>
        <taxon>Pleosporales</taxon>
        <taxon>Pleosporineae</taxon>
        <taxon>Pleosporaceae</taxon>
        <taxon>Exserohilum</taxon>
    </lineage>
</organism>
<sequence length="572" mass="61374">MSGFVTKIKTQFSEIPAQTKSVLDAAQATAKSSPTQTAAAAPPPLTVSETAGVALGSTAGVLLAIVAAIFVVRRYHARRAATSAGSSGAYPEIAYLYDASILRPRSSSSEDGEASAFMSGGAGGIARTSTESRLPPRAPHNSFDYGYRHLHSVDGMRYSDPGNPFSDTIDPFLDWRSSVAINAPTDTVSALAAAVVGYSNGPQKPLPALPETASRQAFRNHVIPSPTLSPLMNACSLRRSPARSSSRSSVKSQRSLRKLHSCTGQNPASSNYSPSTHGRGLRQSLASIRETDNSEPFSDPIEHDLLLPVDVRTETPDSVVVYAPTPISRKAMRPFGPPVLPSQNSMTMPINIDAQPAKSKRLRSTGSLLFPKNEETAYKYSSLAHDTQPSLYSTDHSSTDDITHNDFPSPPSASSTPVYKGWDDIKRHSSSSSPRPPAFSPPPPPFHAFGPPHANPSSPPRPLLKKRSLIHPLMSQNPFFPLTPKPQFTHASPSTSSQSFDGPRRSLLAKVQSIGEMREEGDAGVESGMEKRVRRESSVVMGLGLGLGYRDSVSRKKEMAARWGPDEVGRMV</sequence>